<dbReference type="EMBL" id="JACDUK010000004">
    <property type="protein sequence ID" value="MBA2853829.1"/>
    <property type="molecule type" value="Genomic_DNA"/>
</dbReference>
<accession>A0A7J9P1M3</accession>
<protein>
    <submittedName>
        <fullName evidence="2">Uncharacterized protein</fullName>
    </submittedName>
</protein>
<evidence type="ECO:0000313" key="2">
    <source>
        <dbReference type="EMBL" id="MBA2853829.1"/>
    </source>
</evidence>
<organism evidence="2 3">
    <name type="scientific">Methanococcus maripaludis</name>
    <name type="common">Methanococcus deltae</name>
    <dbReference type="NCBI Taxonomy" id="39152"/>
    <lineage>
        <taxon>Archaea</taxon>
        <taxon>Methanobacteriati</taxon>
        <taxon>Methanobacteriota</taxon>
        <taxon>Methanomada group</taxon>
        <taxon>Methanococci</taxon>
        <taxon>Methanococcales</taxon>
        <taxon>Methanococcaceae</taxon>
        <taxon>Methanococcus</taxon>
    </lineage>
</organism>
<proteinExistence type="predicted"/>
<keyword evidence="1" id="KW-0472">Membrane</keyword>
<sequence>MELENNLRSYFKKDISYVIFNILVITFVASVILRVFYGPLIGIIPYWIDLVPEVETYLGMISSFLILGILVTEYVLK</sequence>
<reference evidence="2 3" key="1">
    <citation type="submission" date="2020-07" db="EMBL/GenBank/DDBJ databases">
        <title>Genomic Encyclopedia of Type Strains, Phase IV (KMG-V): Genome sequencing to study the core and pangenomes of soil and plant-associated prokaryotes.</title>
        <authorList>
            <person name="Whitman W."/>
        </authorList>
    </citation>
    <scope>NUCLEOTIDE SEQUENCE [LARGE SCALE GENOMIC DNA]</scope>
    <source>
        <strain evidence="2 3">S1</strain>
    </source>
</reference>
<dbReference type="RefSeq" id="WP_181504714.1">
    <property type="nucleotide sequence ID" value="NZ_JACDUK010000004.1"/>
</dbReference>
<keyword evidence="1" id="KW-0812">Transmembrane</keyword>
<evidence type="ECO:0000313" key="3">
    <source>
        <dbReference type="Proteomes" id="UP000522365"/>
    </source>
</evidence>
<gene>
    <name evidence="2" type="ORF">HNP89_001805</name>
</gene>
<feature type="transmembrane region" description="Helical" evidence="1">
    <location>
        <begin position="15"/>
        <end position="37"/>
    </location>
</feature>
<dbReference type="AlphaFoldDB" id="A0A7J9P1M3"/>
<feature type="transmembrane region" description="Helical" evidence="1">
    <location>
        <begin position="57"/>
        <end position="76"/>
    </location>
</feature>
<keyword evidence="1" id="KW-1133">Transmembrane helix</keyword>
<evidence type="ECO:0000256" key="1">
    <source>
        <dbReference type="SAM" id="Phobius"/>
    </source>
</evidence>
<comment type="caution">
    <text evidence="2">The sequence shown here is derived from an EMBL/GenBank/DDBJ whole genome shotgun (WGS) entry which is preliminary data.</text>
</comment>
<dbReference type="Proteomes" id="UP000522365">
    <property type="component" value="Unassembled WGS sequence"/>
</dbReference>
<name>A0A7J9P1M3_METMI</name>